<keyword evidence="4" id="KW-1185">Reference proteome</keyword>
<feature type="domain" description="BIG2" evidence="2">
    <location>
        <begin position="294"/>
        <end position="356"/>
    </location>
</feature>
<proteinExistence type="predicted"/>
<feature type="signal peptide" evidence="1">
    <location>
        <begin position="1"/>
        <end position="20"/>
    </location>
</feature>
<dbReference type="SUPFAM" id="SSF49373">
    <property type="entry name" value="Invasin/intimin cell-adhesion fragments"/>
    <property type="match status" value="1"/>
</dbReference>
<accession>A0A2H1EDZ1</accession>
<dbReference type="Gene3D" id="2.60.40.1080">
    <property type="match status" value="1"/>
</dbReference>
<gene>
    <name evidence="3" type="ORF">MARIT_3094</name>
</gene>
<sequence>MQKNLLILLITITTILSANAQTHIATVNGGTSRNDFPLNLSWNYSYSQFIYLGTEINKSGNIKSLTFKLIGTAPANIDTWKNWKVSLKEINNNEFPNAQTNPWLSPKYSPFGSLTEVFNGDIIYSQTAKTAKIILTTPFKYDHSKNLLVEIYDQTVGTAYNVYFDTKNNLSEKRGINASSTTFTHYTSSSNMSRSLTSIPAIDIEIQDIATSPATSTTNLNYCEGDNLKLTAEDAGIGATYLWTIPDGTTVNQKDLTINNVTASETGIYSLTVTKNGCQNTASSNIKIFPSPLLTATSFEVCVGENLQLITNGNPDPAATLPFTSSDTSIATVTDTGILSAIKSGKVHITYTNNNGCSITKEITIHSQPIANLVNDTASNIICTDILVTFTANGGDEYEFFVNGLSVQGKSANHIYTSSTLNNGDRIKVKVWNSRGCNRESAETIITVKPTPIITKLEAINTPLCMGENAQFLIEGTPGAVISYIINAGSIKTTTLTGGTSTIILSSLTANQTITLNKISINNCEAIINNTSSIIVTPKPIAIIKRK</sequence>
<dbReference type="EMBL" id="LT634361">
    <property type="protein sequence ID" value="SFZ85187.1"/>
    <property type="molecule type" value="Genomic_DNA"/>
</dbReference>
<dbReference type="STRING" id="1349785.GCA_000509405_01637"/>
<evidence type="ECO:0000256" key="1">
    <source>
        <dbReference type="SAM" id="SignalP"/>
    </source>
</evidence>
<organism evidence="3 4">
    <name type="scientific">Tenacibaculum maritimum NCIMB 2154</name>
    <dbReference type="NCBI Taxonomy" id="1349785"/>
    <lineage>
        <taxon>Bacteria</taxon>
        <taxon>Pseudomonadati</taxon>
        <taxon>Bacteroidota</taxon>
        <taxon>Flavobacteriia</taxon>
        <taxon>Flavobacteriales</taxon>
        <taxon>Flavobacteriaceae</taxon>
        <taxon>Tenacibaculum</taxon>
    </lineage>
</organism>
<dbReference type="Gene3D" id="2.60.40.10">
    <property type="entry name" value="Immunoglobulins"/>
    <property type="match status" value="1"/>
</dbReference>
<dbReference type="Proteomes" id="UP000231564">
    <property type="component" value="Chromosome MARIT"/>
</dbReference>
<dbReference type="OrthoDB" id="599464at2"/>
<evidence type="ECO:0000313" key="4">
    <source>
        <dbReference type="Proteomes" id="UP000231564"/>
    </source>
</evidence>
<dbReference type="InterPro" id="IPR003343">
    <property type="entry name" value="Big_2"/>
</dbReference>
<evidence type="ECO:0000259" key="2">
    <source>
        <dbReference type="Pfam" id="PF02368"/>
    </source>
</evidence>
<dbReference type="InterPro" id="IPR008964">
    <property type="entry name" value="Invasin/intimin_cell_adhesion"/>
</dbReference>
<feature type="chain" id="PRO_5013641667" description="BIG2 domain-containing protein" evidence="1">
    <location>
        <begin position="21"/>
        <end position="547"/>
    </location>
</feature>
<protein>
    <recommendedName>
        <fullName evidence="2">BIG2 domain-containing protein</fullName>
    </recommendedName>
</protein>
<reference evidence="3 4" key="1">
    <citation type="submission" date="2016-11" db="EMBL/GenBank/DDBJ databases">
        <authorList>
            <person name="Jaros S."/>
            <person name="Januszkiewicz K."/>
            <person name="Wedrychowicz H."/>
        </authorList>
    </citation>
    <scope>NUCLEOTIDE SEQUENCE [LARGE SCALE GENOMIC DNA]</scope>
    <source>
        <strain evidence="3">NCIMB 2154T</strain>
    </source>
</reference>
<dbReference type="Pfam" id="PF02368">
    <property type="entry name" value="Big_2"/>
    <property type="match status" value="1"/>
</dbReference>
<evidence type="ECO:0000313" key="3">
    <source>
        <dbReference type="EMBL" id="SFZ85187.1"/>
    </source>
</evidence>
<dbReference type="KEGG" id="tmar:MARIT_3094"/>
<dbReference type="GeneID" id="47724537"/>
<dbReference type="InterPro" id="IPR013783">
    <property type="entry name" value="Ig-like_fold"/>
</dbReference>
<keyword evidence="1" id="KW-0732">Signal</keyword>
<dbReference type="AlphaFoldDB" id="A0A2H1EDZ1"/>
<dbReference type="RefSeq" id="WP_100211926.1">
    <property type="nucleotide sequence ID" value="NZ_CP138495.1"/>
</dbReference>
<name>A0A2H1EDZ1_9FLAO</name>